<comment type="caution">
    <text evidence="1">The sequence shown here is derived from an EMBL/GenBank/DDBJ whole genome shotgun (WGS) entry which is preliminary data.</text>
</comment>
<organism evidence="1 2">
    <name type="scientific">Protopolystoma xenopodis</name>
    <dbReference type="NCBI Taxonomy" id="117903"/>
    <lineage>
        <taxon>Eukaryota</taxon>
        <taxon>Metazoa</taxon>
        <taxon>Spiralia</taxon>
        <taxon>Lophotrochozoa</taxon>
        <taxon>Platyhelminthes</taxon>
        <taxon>Monogenea</taxon>
        <taxon>Polyopisthocotylea</taxon>
        <taxon>Polystomatidea</taxon>
        <taxon>Polystomatidae</taxon>
        <taxon>Protopolystoma</taxon>
    </lineage>
</organism>
<dbReference type="Proteomes" id="UP000784294">
    <property type="component" value="Unassembled WGS sequence"/>
</dbReference>
<proteinExistence type="predicted"/>
<dbReference type="AlphaFoldDB" id="A0A3S4ZI07"/>
<reference evidence="1" key="1">
    <citation type="submission" date="2018-11" db="EMBL/GenBank/DDBJ databases">
        <authorList>
            <consortium name="Pathogen Informatics"/>
        </authorList>
    </citation>
    <scope>NUCLEOTIDE SEQUENCE</scope>
</reference>
<accession>A0A3S4ZI07</accession>
<name>A0A3S4ZI07_9PLAT</name>
<evidence type="ECO:0000313" key="2">
    <source>
        <dbReference type="Proteomes" id="UP000784294"/>
    </source>
</evidence>
<gene>
    <name evidence="1" type="ORF">PXEA_LOCUS5419</name>
</gene>
<evidence type="ECO:0000313" key="1">
    <source>
        <dbReference type="EMBL" id="VEL11979.1"/>
    </source>
</evidence>
<keyword evidence="2" id="KW-1185">Reference proteome</keyword>
<sequence>MHLVAGPTCRRVSSHLDWSADCTKSSLYQCLVRLHSSPSHRRVRQSQSAGLDGNAAYSLL</sequence>
<protein>
    <submittedName>
        <fullName evidence="1">Uncharacterized protein</fullName>
    </submittedName>
</protein>
<dbReference type="EMBL" id="CAAALY010013427">
    <property type="protein sequence ID" value="VEL11979.1"/>
    <property type="molecule type" value="Genomic_DNA"/>
</dbReference>